<proteinExistence type="predicted"/>
<dbReference type="InterPro" id="IPR013341">
    <property type="entry name" value="Mandelate_racemase_N_dom"/>
</dbReference>
<dbReference type="GO" id="GO:0009063">
    <property type="term" value="P:amino acid catabolic process"/>
    <property type="evidence" value="ECO:0007669"/>
    <property type="project" value="InterPro"/>
</dbReference>
<dbReference type="PANTHER" id="PTHR48080:SF2">
    <property type="entry name" value="D-GALACTONATE DEHYDRATASE"/>
    <property type="match status" value="1"/>
</dbReference>
<reference evidence="3" key="1">
    <citation type="submission" date="2016-01" db="EMBL/GenBank/DDBJ databases">
        <authorList>
            <person name="Peeters C."/>
        </authorList>
    </citation>
    <scope>NUCLEOTIDE SEQUENCE</scope>
    <source>
        <strain evidence="3">LMG 29322</strain>
    </source>
</reference>
<dbReference type="RefSeq" id="WP_061167480.1">
    <property type="nucleotide sequence ID" value="NZ_FCOA02000005.1"/>
</dbReference>
<dbReference type="PROSITE" id="PS00908">
    <property type="entry name" value="MR_MLE_1"/>
    <property type="match status" value="1"/>
</dbReference>
<keyword evidence="4" id="KW-1185">Reference proteome</keyword>
<keyword evidence="1" id="KW-0456">Lyase</keyword>
<dbReference type="Pfam" id="PF13378">
    <property type="entry name" value="MR_MLE_C"/>
    <property type="match status" value="1"/>
</dbReference>
<gene>
    <name evidence="3" type="ORF">AWB79_02243</name>
</gene>
<dbReference type="Gene3D" id="3.30.390.10">
    <property type="entry name" value="Enolase-like, N-terminal domain"/>
    <property type="match status" value="1"/>
</dbReference>
<dbReference type="PROSITE" id="PS00909">
    <property type="entry name" value="MR_MLE_2"/>
    <property type="match status" value="1"/>
</dbReference>
<dbReference type="OrthoDB" id="103536at2"/>
<dbReference type="PANTHER" id="PTHR48080">
    <property type="entry name" value="D-GALACTONATE DEHYDRATASE-RELATED"/>
    <property type="match status" value="1"/>
</dbReference>
<organism evidence="3 4">
    <name type="scientific">Caballeronia hypogeia</name>
    <dbReference type="NCBI Taxonomy" id="1777140"/>
    <lineage>
        <taxon>Bacteria</taxon>
        <taxon>Pseudomonadati</taxon>
        <taxon>Pseudomonadota</taxon>
        <taxon>Betaproteobacteria</taxon>
        <taxon>Burkholderiales</taxon>
        <taxon>Burkholderiaceae</taxon>
        <taxon>Caballeronia</taxon>
    </lineage>
</organism>
<evidence type="ECO:0000313" key="4">
    <source>
        <dbReference type="Proteomes" id="UP000054851"/>
    </source>
</evidence>
<dbReference type="InterPro" id="IPR013342">
    <property type="entry name" value="Mandelate_racemase_C"/>
</dbReference>
<dbReference type="InterPro" id="IPR029065">
    <property type="entry name" value="Enolase_C-like"/>
</dbReference>
<dbReference type="GO" id="GO:0016829">
    <property type="term" value="F:lyase activity"/>
    <property type="evidence" value="ECO:0007669"/>
    <property type="project" value="UniProtKB-KW"/>
</dbReference>
<protein>
    <submittedName>
        <fullName evidence="3">Mandelate racemase/muconate lactonizing protein</fullName>
    </submittedName>
</protein>
<dbReference type="InterPro" id="IPR029017">
    <property type="entry name" value="Enolase-like_N"/>
</dbReference>
<comment type="caution">
    <text evidence="3">The sequence shown here is derived from an EMBL/GenBank/DDBJ whole genome shotgun (WGS) entry which is preliminary data.</text>
</comment>
<dbReference type="SMART" id="SM00922">
    <property type="entry name" value="MR_MLE"/>
    <property type="match status" value="1"/>
</dbReference>
<dbReference type="InterPro" id="IPR034593">
    <property type="entry name" value="DgoD-like"/>
</dbReference>
<dbReference type="Proteomes" id="UP000054851">
    <property type="component" value="Unassembled WGS sequence"/>
</dbReference>
<dbReference type="SUPFAM" id="SSF51604">
    <property type="entry name" value="Enolase C-terminal domain-like"/>
    <property type="match status" value="1"/>
</dbReference>
<dbReference type="EMBL" id="FCOA02000005">
    <property type="protein sequence ID" value="SAK55972.1"/>
    <property type="molecule type" value="Genomic_DNA"/>
</dbReference>
<accession>A0A158ADQ0</accession>
<sequence length="370" mass="39218">MSESGSRIRSVEVIPVGLRYTHDGPPTGFGGAQWTTLRYALVKVCTDDGLVGWGEAFGYNVLSATVQVIRDTLAPLAVGRDAADIAGLMGSLKHTLHLFGRGGPTQYALGGLDIALWDLAGKRAGTSVAALLGGMRRREIPAYSSLMRMPDPAGVARACEKVLARGFTQVKLHEHTVEAVAAARGAIGEDAELMLDVNCAWTPGEAERIVEQLVPYRLKWVEEPIYPPEDFEALARLRQRVPVPLAAGENLANAWSFKAAIASGALDFLQPSVTKTGGISELRTILTMAEMHGCAVAPHSPYFGPGLLATLQLAAHSPLIGQIESFGVRLETPLFGPVGLPDARGVIHLPDGPGLGADPDPEVIEACRIA</sequence>
<evidence type="ECO:0000313" key="3">
    <source>
        <dbReference type="EMBL" id="SAK55972.1"/>
    </source>
</evidence>
<dbReference type="SFLD" id="SFLDS00001">
    <property type="entry name" value="Enolase"/>
    <property type="match status" value="1"/>
</dbReference>
<dbReference type="InterPro" id="IPR018110">
    <property type="entry name" value="Mandel_Rmase/mucon_lact_enz_CS"/>
</dbReference>
<dbReference type="SUPFAM" id="SSF54826">
    <property type="entry name" value="Enolase N-terminal domain-like"/>
    <property type="match status" value="1"/>
</dbReference>
<dbReference type="AlphaFoldDB" id="A0A158ADQ0"/>
<feature type="domain" description="Mandelate racemase/muconate lactonizing enzyme C-terminal" evidence="2">
    <location>
        <begin position="152"/>
        <end position="244"/>
    </location>
</feature>
<dbReference type="CDD" id="cd03316">
    <property type="entry name" value="MR_like"/>
    <property type="match status" value="1"/>
</dbReference>
<name>A0A158ADQ0_9BURK</name>
<dbReference type="InterPro" id="IPR036849">
    <property type="entry name" value="Enolase-like_C_sf"/>
</dbReference>
<dbReference type="Gene3D" id="3.20.20.120">
    <property type="entry name" value="Enolase-like C-terminal domain"/>
    <property type="match status" value="1"/>
</dbReference>
<dbReference type="STRING" id="1777140.AWB79_02243"/>
<evidence type="ECO:0000256" key="1">
    <source>
        <dbReference type="ARBA" id="ARBA00023239"/>
    </source>
</evidence>
<evidence type="ECO:0000259" key="2">
    <source>
        <dbReference type="SMART" id="SM00922"/>
    </source>
</evidence>
<dbReference type="Pfam" id="PF02746">
    <property type="entry name" value="MR_MLE_N"/>
    <property type="match status" value="1"/>
</dbReference>